<gene>
    <name evidence="1" type="ORF">BDN72DRAFT_958445</name>
</gene>
<protein>
    <submittedName>
        <fullName evidence="1">Uncharacterized protein</fullName>
    </submittedName>
</protein>
<evidence type="ECO:0000313" key="2">
    <source>
        <dbReference type="Proteomes" id="UP000308600"/>
    </source>
</evidence>
<sequence length="444" mass="49209">MYLSTLSVARQSSCLRLSGLYASRGHGSLSATLEPDSSLARTSPRRGRPPKALKPTLPKTPEAPSEHGLNSSLLEALRLRKQKEENSSQRDGSQLRVLTRAIRIVGSLDYALSSSKQTASMKGVGPGVTECIARFLGEEVPVREGQHHHSKSSVIHELEGIPGIGKTRARALAEAGCHGVWDLRRPKFQDMLSASQRVMFLYEEDLKQPVSRQESEAVQNFFKHNLPKGYLVEIVEPFDSDESASSIRILVHHPDHTDIPSPNAPEPERHSMDKLPKRTSKFFSGSLPLKARATNEFYQDVVEMMQNKGLLVSTKAVGERRWEGIIRVPNESEEDWQRVKAIRSHAGVYRRLEIHLAPHRSVGAALTALSSSPKFYHGLQERAYSIGHHLDEFGLWEWKDGSDSSAEAAGGGWVLTQAQSEEDILVTLGVIMRSESESSTSPHP</sequence>
<dbReference type="Proteomes" id="UP000308600">
    <property type="component" value="Unassembled WGS sequence"/>
</dbReference>
<accession>A0ACD3B127</accession>
<evidence type="ECO:0000313" key="1">
    <source>
        <dbReference type="EMBL" id="TFK70942.1"/>
    </source>
</evidence>
<dbReference type="EMBL" id="ML208305">
    <property type="protein sequence ID" value="TFK70942.1"/>
    <property type="molecule type" value="Genomic_DNA"/>
</dbReference>
<organism evidence="1 2">
    <name type="scientific">Pluteus cervinus</name>
    <dbReference type="NCBI Taxonomy" id="181527"/>
    <lineage>
        <taxon>Eukaryota</taxon>
        <taxon>Fungi</taxon>
        <taxon>Dikarya</taxon>
        <taxon>Basidiomycota</taxon>
        <taxon>Agaricomycotina</taxon>
        <taxon>Agaricomycetes</taxon>
        <taxon>Agaricomycetidae</taxon>
        <taxon>Agaricales</taxon>
        <taxon>Pluteineae</taxon>
        <taxon>Pluteaceae</taxon>
        <taxon>Pluteus</taxon>
    </lineage>
</organism>
<keyword evidence="2" id="KW-1185">Reference proteome</keyword>
<name>A0ACD3B127_9AGAR</name>
<reference evidence="1 2" key="1">
    <citation type="journal article" date="2019" name="Nat. Ecol. Evol.">
        <title>Megaphylogeny resolves global patterns of mushroom evolution.</title>
        <authorList>
            <person name="Varga T."/>
            <person name="Krizsan K."/>
            <person name="Foldi C."/>
            <person name="Dima B."/>
            <person name="Sanchez-Garcia M."/>
            <person name="Sanchez-Ramirez S."/>
            <person name="Szollosi G.J."/>
            <person name="Szarkandi J.G."/>
            <person name="Papp V."/>
            <person name="Albert L."/>
            <person name="Andreopoulos W."/>
            <person name="Angelini C."/>
            <person name="Antonin V."/>
            <person name="Barry K.W."/>
            <person name="Bougher N.L."/>
            <person name="Buchanan P."/>
            <person name="Buyck B."/>
            <person name="Bense V."/>
            <person name="Catcheside P."/>
            <person name="Chovatia M."/>
            <person name="Cooper J."/>
            <person name="Damon W."/>
            <person name="Desjardin D."/>
            <person name="Finy P."/>
            <person name="Geml J."/>
            <person name="Haridas S."/>
            <person name="Hughes K."/>
            <person name="Justo A."/>
            <person name="Karasinski D."/>
            <person name="Kautmanova I."/>
            <person name="Kiss B."/>
            <person name="Kocsube S."/>
            <person name="Kotiranta H."/>
            <person name="LaButti K.M."/>
            <person name="Lechner B.E."/>
            <person name="Liimatainen K."/>
            <person name="Lipzen A."/>
            <person name="Lukacs Z."/>
            <person name="Mihaltcheva S."/>
            <person name="Morgado L.N."/>
            <person name="Niskanen T."/>
            <person name="Noordeloos M.E."/>
            <person name="Ohm R.A."/>
            <person name="Ortiz-Santana B."/>
            <person name="Ovrebo C."/>
            <person name="Racz N."/>
            <person name="Riley R."/>
            <person name="Savchenko A."/>
            <person name="Shiryaev A."/>
            <person name="Soop K."/>
            <person name="Spirin V."/>
            <person name="Szebenyi C."/>
            <person name="Tomsovsky M."/>
            <person name="Tulloss R.E."/>
            <person name="Uehling J."/>
            <person name="Grigoriev I.V."/>
            <person name="Vagvolgyi C."/>
            <person name="Papp T."/>
            <person name="Martin F.M."/>
            <person name="Miettinen O."/>
            <person name="Hibbett D.S."/>
            <person name="Nagy L.G."/>
        </authorList>
    </citation>
    <scope>NUCLEOTIDE SEQUENCE [LARGE SCALE GENOMIC DNA]</scope>
    <source>
        <strain evidence="1 2">NL-1719</strain>
    </source>
</reference>
<proteinExistence type="predicted"/>